<dbReference type="Proteomes" id="UP000176413">
    <property type="component" value="Unassembled WGS sequence"/>
</dbReference>
<dbReference type="EMBL" id="MFQA01000037">
    <property type="protein sequence ID" value="OGH68577.1"/>
    <property type="molecule type" value="Genomic_DNA"/>
</dbReference>
<keyword evidence="1" id="KW-1133">Transmembrane helix</keyword>
<name>A0A1F6MAB5_9BACT</name>
<proteinExistence type="predicted"/>
<gene>
    <name evidence="2" type="ORF">A3D53_01215</name>
</gene>
<sequence>MITHRMSTQSGDSPVKFYKIIALSFLVITVVLLGVIIFITSKKADIIVLAKEDAKKVNMSLSITPDGKGERVIAGTVTSTKFIWSEKYQPTGTKRKESVATGEAIIYNQTNAAQPLVVKTRLLTSEGVLFRLTRGVTVPANGQSTVAVYADKPGSESEIGPSKFIIPGLPEFKQKVIYAESKKSMTGGQTSVAILSEEDVKSAKENYTEKVKQAFLATISPSLYEVNIVVADQLLTVNAEIGFPVSEFMVKGTSTLVVVSYNLKDLKAKIAKEVESKIDVTEERFLTADKKPYVTVAGYNLNDGTADINLTQDALVTIDANVEKLAPYHFLGKNKDEIQRYVLGLDHVVGVDLKFSPSWITTAPTSADKIRVIVKNVK</sequence>
<reference evidence="2 3" key="1">
    <citation type="journal article" date="2016" name="Nat. Commun.">
        <title>Thousands of microbial genomes shed light on interconnected biogeochemical processes in an aquifer system.</title>
        <authorList>
            <person name="Anantharaman K."/>
            <person name="Brown C.T."/>
            <person name="Hug L.A."/>
            <person name="Sharon I."/>
            <person name="Castelle C.J."/>
            <person name="Probst A.J."/>
            <person name="Thomas B.C."/>
            <person name="Singh A."/>
            <person name="Wilkins M.J."/>
            <person name="Karaoz U."/>
            <person name="Brodie E.L."/>
            <person name="Williams K.H."/>
            <person name="Hubbard S.S."/>
            <person name="Banfield J.F."/>
        </authorList>
    </citation>
    <scope>NUCLEOTIDE SEQUENCE [LARGE SCALE GENOMIC DNA]</scope>
</reference>
<organism evidence="2 3">
    <name type="scientific">Candidatus Magasanikbacteria bacterium RIFCSPHIGHO2_02_FULL_45_10</name>
    <dbReference type="NCBI Taxonomy" id="1798679"/>
    <lineage>
        <taxon>Bacteria</taxon>
        <taxon>Candidatus Magasanikiibacteriota</taxon>
    </lineage>
</organism>
<keyword evidence="1" id="KW-0812">Transmembrane</keyword>
<dbReference type="AlphaFoldDB" id="A0A1F6MAB5"/>
<evidence type="ECO:0000256" key="1">
    <source>
        <dbReference type="SAM" id="Phobius"/>
    </source>
</evidence>
<evidence type="ECO:0000313" key="2">
    <source>
        <dbReference type="EMBL" id="OGH68577.1"/>
    </source>
</evidence>
<evidence type="ECO:0008006" key="4">
    <source>
        <dbReference type="Google" id="ProtNLM"/>
    </source>
</evidence>
<keyword evidence="1" id="KW-0472">Membrane</keyword>
<comment type="caution">
    <text evidence="2">The sequence shown here is derived from an EMBL/GenBank/DDBJ whole genome shotgun (WGS) entry which is preliminary data.</text>
</comment>
<protein>
    <recommendedName>
        <fullName evidence="4">Baseplate protein J-like domain-containing protein</fullName>
    </recommendedName>
</protein>
<accession>A0A1F6MAB5</accession>
<feature type="transmembrane region" description="Helical" evidence="1">
    <location>
        <begin position="20"/>
        <end position="39"/>
    </location>
</feature>
<evidence type="ECO:0000313" key="3">
    <source>
        <dbReference type="Proteomes" id="UP000176413"/>
    </source>
</evidence>